<feature type="transmembrane region" description="Helical" evidence="1">
    <location>
        <begin position="42"/>
        <end position="66"/>
    </location>
</feature>
<sequence length="77" mass="7860">MNDPIQGFLQYEFFDEENDGSGIDTSTALSPTESSSGLSGGAIAGIAVGSVAAVGAVGGIGGYFWYKIKKNNVTPLI</sequence>
<gene>
    <name evidence="2" type="ORF">DGYR_LOCUS4097</name>
</gene>
<keyword evidence="1" id="KW-0472">Membrane</keyword>
<evidence type="ECO:0000313" key="2">
    <source>
        <dbReference type="EMBL" id="CAD5115346.1"/>
    </source>
</evidence>
<name>A0A7I8VLA8_9ANNE</name>
<organism evidence="2 3">
    <name type="scientific">Dimorphilus gyrociliatus</name>
    <dbReference type="NCBI Taxonomy" id="2664684"/>
    <lineage>
        <taxon>Eukaryota</taxon>
        <taxon>Metazoa</taxon>
        <taxon>Spiralia</taxon>
        <taxon>Lophotrochozoa</taxon>
        <taxon>Annelida</taxon>
        <taxon>Polychaeta</taxon>
        <taxon>Polychaeta incertae sedis</taxon>
        <taxon>Dinophilidae</taxon>
        <taxon>Dimorphilus</taxon>
    </lineage>
</organism>
<evidence type="ECO:0000256" key="1">
    <source>
        <dbReference type="SAM" id="Phobius"/>
    </source>
</evidence>
<accession>A0A7I8VLA8</accession>
<evidence type="ECO:0000313" key="3">
    <source>
        <dbReference type="Proteomes" id="UP000549394"/>
    </source>
</evidence>
<keyword evidence="1" id="KW-1133">Transmembrane helix</keyword>
<dbReference type="Proteomes" id="UP000549394">
    <property type="component" value="Unassembled WGS sequence"/>
</dbReference>
<dbReference type="AlphaFoldDB" id="A0A7I8VLA8"/>
<protein>
    <submittedName>
        <fullName evidence="2">DgyrCDS4326</fullName>
    </submittedName>
</protein>
<keyword evidence="3" id="KW-1185">Reference proteome</keyword>
<keyword evidence="1" id="KW-0812">Transmembrane</keyword>
<proteinExistence type="predicted"/>
<dbReference type="EMBL" id="CAJFCJ010000006">
    <property type="protein sequence ID" value="CAD5115346.1"/>
    <property type="molecule type" value="Genomic_DNA"/>
</dbReference>
<comment type="caution">
    <text evidence="2">The sequence shown here is derived from an EMBL/GenBank/DDBJ whole genome shotgun (WGS) entry which is preliminary data.</text>
</comment>
<reference evidence="2 3" key="1">
    <citation type="submission" date="2020-08" db="EMBL/GenBank/DDBJ databases">
        <authorList>
            <person name="Hejnol A."/>
        </authorList>
    </citation>
    <scope>NUCLEOTIDE SEQUENCE [LARGE SCALE GENOMIC DNA]</scope>
</reference>